<dbReference type="PIRSF" id="PIRSF036421">
    <property type="entry name" value="Tricorn_protease"/>
    <property type="match status" value="1"/>
</dbReference>
<dbReference type="InterPro" id="IPR029045">
    <property type="entry name" value="ClpP/crotonase-like_dom_sf"/>
</dbReference>
<proteinExistence type="inferred from homology"/>
<dbReference type="Proteomes" id="UP000718451">
    <property type="component" value="Unassembled WGS sequence"/>
</dbReference>
<dbReference type="Gene3D" id="2.120.10.60">
    <property type="entry name" value="Tricorn protease N-terminal domain"/>
    <property type="match status" value="1"/>
</dbReference>
<dbReference type="SUPFAM" id="SSF69304">
    <property type="entry name" value="Tricorn protease N-terminal domain"/>
    <property type="match status" value="1"/>
</dbReference>
<keyword evidence="6 7" id="KW-0720">Serine protease</keyword>
<evidence type="ECO:0000256" key="1">
    <source>
        <dbReference type="ARBA" id="ARBA00004496"/>
    </source>
</evidence>
<evidence type="ECO:0000256" key="4">
    <source>
        <dbReference type="ARBA" id="ARBA00022670"/>
    </source>
</evidence>
<protein>
    <recommendedName>
        <fullName evidence="7">Tricorn protease homolog</fullName>
        <ecNumber evidence="7">3.4.21.-</ecNumber>
    </recommendedName>
</protein>
<comment type="subcellular location">
    <subcellularLocation>
        <location evidence="1 7">Cytoplasm</location>
    </subcellularLocation>
</comment>
<dbReference type="RefSeq" id="WP_168551152.1">
    <property type="nucleotide sequence ID" value="NZ_JAAWWL010000001.1"/>
</dbReference>
<evidence type="ECO:0000256" key="8">
    <source>
        <dbReference type="SAM" id="SignalP"/>
    </source>
</evidence>
<dbReference type="SUPFAM" id="SSF82171">
    <property type="entry name" value="DPP6 N-terminal domain-like"/>
    <property type="match status" value="1"/>
</dbReference>
<name>A0ABX1GPE6_9FLAO</name>
<dbReference type="InterPro" id="IPR015943">
    <property type="entry name" value="WD40/YVTN_repeat-like_dom_sf"/>
</dbReference>
<evidence type="ECO:0000313" key="10">
    <source>
        <dbReference type="EMBL" id="NKI30940.1"/>
    </source>
</evidence>
<gene>
    <name evidence="10" type="ORF">HCU67_03230</name>
</gene>
<feature type="domain" description="Tail specific protease" evidence="9">
    <location>
        <begin position="837"/>
        <end position="1028"/>
    </location>
</feature>
<dbReference type="Gene3D" id="2.130.10.10">
    <property type="entry name" value="YVTN repeat-like/Quinoprotein amine dehydrogenase"/>
    <property type="match status" value="1"/>
</dbReference>
<dbReference type="InterPro" id="IPR036034">
    <property type="entry name" value="PDZ_sf"/>
</dbReference>
<dbReference type="Gene3D" id="3.30.750.44">
    <property type="match status" value="1"/>
</dbReference>
<organism evidence="10 11">
    <name type="scientific">Croceivirga thetidis</name>
    <dbReference type="NCBI Taxonomy" id="2721623"/>
    <lineage>
        <taxon>Bacteria</taxon>
        <taxon>Pseudomonadati</taxon>
        <taxon>Bacteroidota</taxon>
        <taxon>Flavobacteriia</taxon>
        <taxon>Flavobacteriales</taxon>
        <taxon>Flavobacteriaceae</taxon>
        <taxon>Croceivirga</taxon>
    </lineage>
</organism>
<dbReference type="InterPro" id="IPR005151">
    <property type="entry name" value="Tail-specific_protease"/>
</dbReference>
<dbReference type="CDD" id="cd07562">
    <property type="entry name" value="Peptidase_S41_TRI"/>
    <property type="match status" value="1"/>
</dbReference>
<comment type="function">
    <text evidence="7">Degrades oligopeptides.</text>
</comment>
<keyword evidence="8" id="KW-0732">Signal</keyword>
<dbReference type="Gene3D" id="3.90.226.10">
    <property type="entry name" value="2-enoyl-CoA Hydratase, Chain A, domain 1"/>
    <property type="match status" value="1"/>
</dbReference>
<dbReference type="Pfam" id="PF14685">
    <property type="entry name" value="PDZ_Tricorn"/>
    <property type="match status" value="1"/>
</dbReference>
<evidence type="ECO:0000256" key="6">
    <source>
        <dbReference type="ARBA" id="ARBA00022825"/>
    </source>
</evidence>
<dbReference type="SUPFAM" id="SSF52096">
    <property type="entry name" value="ClpP/crotonase"/>
    <property type="match status" value="1"/>
</dbReference>
<reference evidence="10 11" key="1">
    <citation type="submission" date="2020-04" db="EMBL/GenBank/DDBJ databases">
        <authorList>
            <person name="Yoon J."/>
        </authorList>
    </citation>
    <scope>NUCLEOTIDE SEQUENCE [LARGE SCALE GENOMIC DNA]</scope>
    <source>
        <strain evidence="10 11">DJ-13</strain>
    </source>
</reference>
<dbReference type="InterPro" id="IPR012393">
    <property type="entry name" value="Tricorn_protease"/>
</dbReference>
<keyword evidence="5 7" id="KW-0378">Hydrolase</keyword>
<dbReference type="SMART" id="SM00245">
    <property type="entry name" value="TSPc"/>
    <property type="match status" value="1"/>
</dbReference>
<dbReference type="InterPro" id="IPR029414">
    <property type="entry name" value="Tricorn_PDZ"/>
</dbReference>
<dbReference type="PANTHER" id="PTHR43253:SF1">
    <property type="entry name" value="TRICORN PROTEASE HOMOLOG 2-RELATED"/>
    <property type="match status" value="1"/>
</dbReference>
<dbReference type="Pfam" id="PF14684">
    <property type="entry name" value="Tricorn_C1"/>
    <property type="match status" value="1"/>
</dbReference>
<sequence>MKFIHLKRKPLSLLFFAAFIAVSFAQTETKLMHQPALSDTHIAFIYAEDLWIANRDGSNPKRLTIDEGVESNPVFSPDGTMIAFNAEYDGNSDAYIVPATGGVPKRLTWHPYLDLVRDFTPDGKHVLFSSRRNAHTNRHFQLFTVPVEGGTISQLDIPNGFWASYSDDAKHIAYNTLFDAFTQWKHYRGGRISRIWVYNTEDHKVVEIPKPQGGSNDVQPQWFGNKVYFRSDRDGEFNLFSYDIDSKAIAKLTDYSDFPVINPKMHKSSIIYEHAGTLHIYDTTSGNDTKLTLNIATDLLEHRERFVSGQNYVRSGGISPSGARVVLDFRGDIVTLPAKKGDANNLTQTTGTHEKFPAWSPDGKSIAYWSDATGEYALHVKRIDNGSVKEIKPIGTGFYGNIHWAHDSKKVSYVDNGRNLYVTNVISSKTTKIDQDTMFVPGDLRELFSDWSYDSNWIAYTKIIDTNFEKAFLYSLGENKSYELTDGLSDVTEPTFDSSGKYLYLLASTDAGPVVNWFDQSNQDKIATNSIYVVTLQKDVVSPLKKENDEEKAAEKDEEDKPEVLKIDWNGLQNRMLALPLEPGAYDNLNAVKEGELFYTTTNVLDGDTQLNKFTFEEREAESLLPLDYYEVASGGEKMFYYSGGSWFVSDLGKKSEDGPLGLGKISIKINPKDEWKNIFNEAWRVNRDYFYDPGMHGADWNAMKAKYEPLVAHASCKDDLYRVMQWMFSELAVGHHRFGSDGDELNSPERITGGLLGADYAVKNNRYQITKIYGGLNWTPDLRSPLTEPGVMVKEGDYIISVNRKNVSGSANLYSFFENTANTLVDLKVSANADGSNARTYQVTPLRTEWAIRNRDWVEGNMKKVHEATNGQVAYVYVPNTAGAGFEYFKRYFYPQANKKAIIIDERYNGGGQLADYYIDILKRPVQSYWNFRYGKDLKAPSASIQGPKVMLIDETAGSGGDYLPWMFRKFKMGTLVGKRTWGGLVGVLGYPEFIDGGVVTAPNVAFYSENGFRVENEGVAPDVDVEQLPELVVKGQDPQLEKAIEIVLKELAENPAKEMSTPAYPVRVKN</sequence>
<evidence type="ECO:0000256" key="3">
    <source>
        <dbReference type="ARBA" id="ARBA00022490"/>
    </source>
</evidence>
<feature type="signal peptide" evidence="8">
    <location>
        <begin position="1"/>
        <end position="25"/>
    </location>
</feature>
<dbReference type="PANTHER" id="PTHR43253">
    <property type="entry name" value="TRICORN PROTEASE HOMOLOG 2-RELATED"/>
    <property type="match status" value="1"/>
</dbReference>
<evidence type="ECO:0000259" key="9">
    <source>
        <dbReference type="SMART" id="SM00245"/>
    </source>
</evidence>
<keyword evidence="11" id="KW-1185">Reference proteome</keyword>
<comment type="similarity">
    <text evidence="2 7">Belongs to the peptidase S41B family.</text>
</comment>
<accession>A0ABX1GPE6</accession>
<feature type="chain" id="PRO_5045067332" description="Tricorn protease homolog" evidence="8">
    <location>
        <begin position="26"/>
        <end position="1072"/>
    </location>
</feature>
<dbReference type="Pfam" id="PF26549">
    <property type="entry name" value="Tricorn_N"/>
    <property type="match status" value="1"/>
</dbReference>
<dbReference type="Pfam" id="PF26550">
    <property type="entry name" value="Tricorn_2nd"/>
    <property type="match status" value="1"/>
</dbReference>
<keyword evidence="3 7" id="KW-0963">Cytoplasm</keyword>
<dbReference type="SUPFAM" id="SSF50156">
    <property type="entry name" value="PDZ domain-like"/>
    <property type="match status" value="1"/>
</dbReference>
<evidence type="ECO:0000256" key="7">
    <source>
        <dbReference type="PIRNR" id="PIRNR036421"/>
    </source>
</evidence>
<keyword evidence="4 7" id="KW-0645">Protease</keyword>
<dbReference type="EC" id="3.4.21.-" evidence="7"/>
<evidence type="ECO:0000256" key="2">
    <source>
        <dbReference type="ARBA" id="ARBA00008524"/>
    </source>
</evidence>
<evidence type="ECO:0000256" key="5">
    <source>
        <dbReference type="ARBA" id="ARBA00022801"/>
    </source>
</evidence>
<dbReference type="InterPro" id="IPR028204">
    <property type="entry name" value="Tricorn_C1"/>
</dbReference>
<dbReference type="Pfam" id="PF03572">
    <property type="entry name" value="Peptidase_S41"/>
    <property type="match status" value="1"/>
</dbReference>
<dbReference type="EMBL" id="JAAWWL010000001">
    <property type="protein sequence ID" value="NKI30940.1"/>
    <property type="molecule type" value="Genomic_DNA"/>
</dbReference>
<dbReference type="Gene3D" id="2.30.42.10">
    <property type="match status" value="1"/>
</dbReference>
<evidence type="ECO:0000313" key="11">
    <source>
        <dbReference type="Proteomes" id="UP000718451"/>
    </source>
</evidence>
<comment type="caution">
    <text evidence="10">The sequence shown here is derived from an EMBL/GenBank/DDBJ whole genome shotgun (WGS) entry which is preliminary data.</text>
</comment>